<protein>
    <recommendedName>
        <fullName evidence="3">Exo-alpha-sialidase</fullName>
    </recommendedName>
</protein>
<comment type="caution">
    <text evidence="1">The sequence shown here is derived from an EMBL/GenBank/DDBJ whole genome shotgun (WGS) entry which is preliminary data.</text>
</comment>
<organism evidence="1 2">
    <name type="scientific">Candidatus Thermoflexus japonica</name>
    <dbReference type="NCBI Taxonomy" id="2035417"/>
    <lineage>
        <taxon>Bacteria</taxon>
        <taxon>Bacillati</taxon>
        <taxon>Chloroflexota</taxon>
        <taxon>Thermoflexia</taxon>
        <taxon>Thermoflexales</taxon>
        <taxon>Thermoflexaceae</taxon>
        <taxon>Thermoflexus</taxon>
    </lineage>
</organism>
<dbReference type="SUPFAM" id="SSF50939">
    <property type="entry name" value="Sialidases"/>
    <property type="match status" value="1"/>
</dbReference>
<dbReference type="Proteomes" id="UP000236642">
    <property type="component" value="Unassembled WGS sequence"/>
</dbReference>
<evidence type="ECO:0000313" key="1">
    <source>
        <dbReference type="EMBL" id="GBD10331.1"/>
    </source>
</evidence>
<sequence>MAPNGRVDVVFYDRRDDPGNKLAHTFLARSTDGGQTWTEIRVSDFASNFDDAFFGTGRFIGDYNGLSIDFRGFSFPVWTGVRPGKTDSDIFFAIVGP</sequence>
<proteinExistence type="predicted"/>
<dbReference type="EMBL" id="BEHY01000162">
    <property type="protein sequence ID" value="GBD10331.1"/>
    <property type="molecule type" value="Genomic_DNA"/>
</dbReference>
<evidence type="ECO:0000313" key="2">
    <source>
        <dbReference type="Proteomes" id="UP000236642"/>
    </source>
</evidence>
<gene>
    <name evidence="1" type="ORF">HRbin22_02599</name>
</gene>
<name>A0A2H5YA62_9CHLR</name>
<accession>A0A2H5YA62</accession>
<dbReference type="InterPro" id="IPR036278">
    <property type="entry name" value="Sialidase_sf"/>
</dbReference>
<dbReference type="AlphaFoldDB" id="A0A2H5YA62"/>
<reference evidence="2" key="1">
    <citation type="submission" date="2017-09" db="EMBL/GenBank/DDBJ databases">
        <title>Metaegenomics of thermophilic ammonia-oxidizing enrichment culture.</title>
        <authorList>
            <person name="Kato S."/>
            <person name="Suzuki K."/>
        </authorList>
    </citation>
    <scope>NUCLEOTIDE SEQUENCE [LARGE SCALE GENOMIC DNA]</scope>
</reference>
<evidence type="ECO:0008006" key="3">
    <source>
        <dbReference type="Google" id="ProtNLM"/>
    </source>
</evidence>